<dbReference type="InterPro" id="IPR009044">
    <property type="entry name" value="ssDNA-bd_transcriptional_reg"/>
</dbReference>
<organism evidence="2 3">
    <name type="scientific">Hibiscus syriacus</name>
    <name type="common">Rose of Sharon</name>
    <dbReference type="NCBI Taxonomy" id="106335"/>
    <lineage>
        <taxon>Eukaryota</taxon>
        <taxon>Viridiplantae</taxon>
        <taxon>Streptophyta</taxon>
        <taxon>Embryophyta</taxon>
        <taxon>Tracheophyta</taxon>
        <taxon>Spermatophyta</taxon>
        <taxon>Magnoliopsida</taxon>
        <taxon>eudicotyledons</taxon>
        <taxon>Gunneridae</taxon>
        <taxon>Pentapetalae</taxon>
        <taxon>rosids</taxon>
        <taxon>malvids</taxon>
        <taxon>Malvales</taxon>
        <taxon>Malvaceae</taxon>
        <taxon>Malvoideae</taxon>
        <taxon>Hibiscus</taxon>
    </lineage>
</organism>
<dbReference type="EMBL" id="VEPZ02001114">
    <property type="protein sequence ID" value="KAE8693646.1"/>
    <property type="molecule type" value="Genomic_DNA"/>
</dbReference>
<dbReference type="InterPro" id="IPR003173">
    <property type="entry name" value="PC4_C"/>
</dbReference>
<dbReference type="Pfam" id="PF14223">
    <property type="entry name" value="Retrotran_gag_2"/>
    <property type="match status" value="1"/>
</dbReference>
<dbReference type="Pfam" id="PF02229">
    <property type="entry name" value="PC4"/>
    <property type="match status" value="1"/>
</dbReference>
<reference evidence="2" key="1">
    <citation type="submission" date="2019-09" db="EMBL/GenBank/DDBJ databases">
        <title>Draft genome information of white flower Hibiscus syriacus.</title>
        <authorList>
            <person name="Kim Y.-M."/>
        </authorList>
    </citation>
    <scope>NUCLEOTIDE SEQUENCE [LARGE SCALE GENOMIC DNA]</scope>
    <source>
        <strain evidence="2">YM2019G1</strain>
    </source>
</reference>
<dbReference type="PROSITE" id="PS51998">
    <property type="entry name" value="DEK_C"/>
    <property type="match status" value="1"/>
</dbReference>
<name>A0A6A2ZQ14_HIBSY</name>
<accession>A0A6A2ZQ14</accession>
<dbReference type="Gene3D" id="2.30.31.10">
    <property type="entry name" value="Transcriptional Coactivator Pc4, Chain A"/>
    <property type="match status" value="1"/>
</dbReference>
<evidence type="ECO:0000313" key="3">
    <source>
        <dbReference type="Proteomes" id="UP000436088"/>
    </source>
</evidence>
<keyword evidence="3" id="KW-1185">Reference proteome</keyword>
<dbReference type="PANTHER" id="PTHR47592:SF6">
    <property type="entry name" value="PBF68 PROTEIN"/>
    <property type="match status" value="1"/>
</dbReference>
<proteinExistence type="predicted"/>
<dbReference type="Proteomes" id="UP000436088">
    <property type="component" value="Unassembled WGS sequence"/>
</dbReference>
<gene>
    <name evidence="2" type="ORF">F3Y22_tig00110794pilonHSYRG00015</name>
</gene>
<feature type="domain" description="DEK-C" evidence="1">
    <location>
        <begin position="3"/>
        <end position="60"/>
    </location>
</feature>
<dbReference type="PANTHER" id="PTHR47592">
    <property type="entry name" value="PBF68 PROTEIN"/>
    <property type="match status" value="1"/>
</dbReference>
<dbReference type="GO" id="GO:0003677">
    <property type="term" value="F:DNA binding"/>
    <property type="evidence" value="ECO:0007669"/>
    <property type="project" value="InterPro"/>
</dbReference>
<sequence>MEQQTRQKIEQTVKDILSKADMEEMSEFKVRVTASELLGIDLSDLSLKKFIRELVESFLLSTVEENGYGKEPNSNPCEEKAKEIVTVNKEIDGDGDRPICKLADMTNVVVHEFRGKSYESVREFYVKNGKNLPSATGVTMAIETWSALKNSFPAIDEAIIKMQSNLRKRTVGQQNGDMSNPVTAISHEFSPIETTRFDGKNYHCWAEQMERFLKQLQIAYLLKDPYPGLNLSPEATSEELAQAEVSGKKWMNDDYLCRLCILNSLSDDLYYQFSKKAKSAKELWEELKLVYLYEEFGTKRAQVRNYLEFQIVDGKSIVEQMQELNNIADSIVASGIMVDENFHVSAIISKLPPSWKDFCIKLMREEHLPFWMLMEQIRVEESSRHRVKQAEDSQTASFHPVYNLGPRMKDMKKPGVPWKTQESEIHSKPLIRSYCGRNGHISRFCRDRKGGNNA</sequence>
<dbReference type="GO" id="GO:0006355">
    <property type="term" value="P:regulation of DNA-templated transcription"/>
    <property type="evidence" value="ECO:0007669"/>
    <property type="project" value="InterPro"/>
</dbReference>
<evidence type="ECO:0000259" key="1">
    <source>
        <dbReference type="PROSITE" id="PS51998"/>
    </source>
</evidence>
<evidence type="ECO:0000313" key="2">
    <source>
        <dbReference type="EMBL" id="KAE8693646.1"/>
    </source>
</evidence>
<protein>
    <submittedName>
        <fullName evidence="2">Basic helix-loop-helix family protein</fullName>
    </submittedName>
</protein>
<dbReference type="InterPro" id="IPR014876">
    <property type="entry name" value="DEK_C"/>
</dbReference>
<comment type="caution">
    <text evidence="2">The sequence shown here is derived from an EMBL/GenBank/DDBJ whole genome shotgun (WGS) entry which is preliminary data.</text>
</comment>
<dbReference type="SUPFAM" id="SSF54447">
    <property type="entry name" value="ssDNA-binding transcriptional regulator domain"/>
    <property type="match status" value="1"/>
</dbReference>
<dbReference type="AlphaFoldDB" id="A0A6A2ZQ14"/>
<dbReference type="Pfam" id="PF08766">
    <property type="entry name" value="DEK_C"/>
    <property type="match status" value="1"/>
</dbReference>